<dbReference type="Pfam" id="PF23359">
    <property type="entry name" value="Lsr2_DNA-bd"/>
    <property type="match status" value="1"/>
</dbReference>
<dbReference type="Gene3D" id="4.10.320.10">
    <property type="entry name" value="E3-binding domain"/>
    <property type="match status" value="1"/>
</dbReference>
<gene>
    <name evidence="4" type="ORF">Acy02nite_39100</name>
</gene>
<dbReference type="InterPro" id="IPR024412">
    <property type="entry name" value="Lsr2_dim_dom"/>
</dbReference>
<dbReference type="InterPro" id="IPR042261">
    <property type="entry name" value="Lsr2-like_dimerization"/>
</dbReference>
<dbReference type="InterPro" id="IPR055370">
    <property type="entry name" value="Lsr2_DNA-bd"/>
</dbReference>
<feature type="domain" description="Lsr2 dimerization" evidence="2">
    <location>
        <begin position="101"/>
        <end position="157"/>
    </location>
</feature>
<proteinExistence type="predicted"/>
<keyword evidence="1" id="KW-0238">DNA-binding</keyword>
<dbReference type="AlphaFoldDB" id="A0A919IHW2"/>
<organism evidence="4 5">
    <name type="scientific">Actinoplanes cyaneus</name>
    <dbReference type="NCBI Taxonomy" id="52696"/>
    <lineage>
        <taxon>Bacteria</taxon>
        <taxon>Bacillati</taxon>
        <taxon>Actinomycetota</taxon>
        <taxon>Actinomycetes</taxon>
        <taxon>Micromonosporales</taxon>
        <taxon>Micromonosporaceae</taxon>
        <taxon>Actinoplanes</taxon>
    </lineage>
</organism>
<dbReference type="Proteomes" id="UP000619479">
    <property type="component" value="Unassembled WGS sequence"/>
</dbReference>
<keyword evidence="5" id="KW-1185">Reference proteome</keyword>
<sequence>MPGLGGAPGLQRGGAPGDGLTVVRQPVGVLVLHGADPNVRAGPEATRAFSSIRRECTRHILIRRRATGPKRIAGSRRGVARHAVRGPDCARANCFLSGVVMARQVITTLIDDLDGKKADRTVEFSLDGVSYTIDLSEANAGKLRKALDPYINAGTRLGRTSAGRIPARGAAPARTAGSRDENRLIREWAIGNGHKISERGRIPQEVSNAYRAAHGR</sequence>
<dbReference type="Gene3D" id="3.30.60.230">
    <property type="entry name" value="Lsr2, dimerization domain"/>
    <property type="match status" value="1"/>
</dbReference>
<dbReference type="InterPro" id="IPR036625">
    <property type="entry name" value="E3-bd_dom_sf"/>
</dbReference>
<accession>A0A919IHW2</accession>
<dbReference type="GO" id="GO:0016746">
    <property type="term" value="F:acyltransferase activity"/>
    <property type="evidence" value="ECO:0007669"/>
    <property type="project" value="InterPro"/>
</dbReference>
<name>A0A919IHW2_9ACTN</name>
<dbReference type="Pfam" id="PF11774">
    <property type="entry name" value="Lsr2"/>
    <property type="match status" value="1"/>
</dbReference>
<reference evidence="4" key="1">
    <citation type="submission" date="2021-01" db="EMBL/GenBank/DDBJ databases">
        <title>Whole genome shotgun sequence of Actinoplanes cyaneus NBRC 14990.</title>
        <authorList>
            <person name="Komaki H."/>
            <person name="Tamura T."/>
        </authorList>
    </citation>
    <scope>NUCLEOTIDE SEQUENCE</scope>
    <source>
        <strain evidence="4">NBRC 14990</strain>
    </source>
</reference>
<evidence type="ECO:0000313" key="5">
    <source>
        <dbReference type="Proteomes" id="UP000619479"/>
    </source>
</evidence>
<feature type="domain" description="Lsr2 DNA-binding" evidence="3">
    <location>
        <begin position="178"/>
        <end position="213"/>
    </location>
</feature>
<dbReference type="EMBL" id="BOMH01000028">
    <property type="protein sequence ID" value="GID66029.1"/>
    <property type="molecule type" value="Genomic_DNA"/>
</dbReference>
<comment type="caution">
    <text evidence="4">The sequence shown here is derived from an EMBL/GenBank/DDBJ whole genome shotgun (WGS) entry which is preliminary data.</text>
</comment>
<evidence type="ECO:0008006" key="6">
    <source>
        <dbReference type="Google" id="ProtNLM"/>
    </source>
</evidence>
<evidence type="ECO:0000313" key="4">
    <source>
        <dbReference type="EMBL" id="GID66029.1"/>
    </source>
</evidence>
<evidence type="ECO:0000259" key="2">
    <source>
        <dbReference type="Pfam" id="PF11774"/>
    </source>
</evidence>
<dbReference type="GO" id="GO:0003677">
    <property type="term" value="F:DNA binding"/>
    <property type="evidence" value="ECO:0007669"/>
    <property type="project" value="UniProtKB-KW"/>
</dbReference>
<protein>
    <recommendedName>
        <fullName evidence="6">Lsr2 protein</fullName>
    </recommendedName>
</protein>
<evidence type="ECO:0000256" key="1">
    <source>
        <dbReference type="ARBA" id="ARBA00023125"/>
    </source>
</evidence>
<evidence type="ECO:0000259" key="3">
    <source>
        <dbReference type="Pfam" id="PF23359"/>
    </source>
</evidence>